<dbReference type="PRINTS" id="PR00507">
    <property type="entry name" value="N12N6MTFRASE"/>
</dbReference>
<name>A0A1E3VYH3_9HYPH</name>
<dbReference type="Pfam" id="PF07669">
    <property type="entry name" value="Eco57I"/>
    <property type="match status" value="1"/>
</dbReference>
<evidence type="ECO:0000313" key="9">
    <source>
        <dbReference type="EMBL" id="ODR98595.1"/>
    </source>
</evidence>
<dbReference type="STRING" id="1774968.AUC68_09320"/>
<keyword evidence="3" id="KW-0808">Transferase</keyword>
<evidence type="ECO:0000256" key="1">
    <source>
        <dbReference type="ARBA" id="ARBA00011900"/>
    </source>
</evidence>
<comment type="caution">
    <text evidence="9">The sequence shown here is derived from an EMBL/GenBank/DDBJ whole genome shotgun (WGS) entry which is preliminary data.</text>
</comment>
<organism evidence="9 10">
    <name type="scientific">Methyloceanibacter methanicus</name>
    <dbReference type="NCBI Taxonomy" id="1774968"/>
    <lineage>
        <taxon>Bacteria</taxon>
        <taxon>Pseudomonadati</taxon>
        <taxon>Pseudomonadota</taxon>
        <taxon>Alphaproteobacteria</taxon>
        <taxon>Hyphomicrobiales</taxon>
        <taxon>Hyphomicrobiaceae</taxon>
        <taxon>Methyloceanibacter</taxon>
    </lineage>
</organism>
<dbReference type="EC" id="2.1.1.72" evidence="1"/>
<protein>
    <recommendedName>
        <fullName evidence="1">site-specific DNA-methyltransferase (adenine-specific)</fullName>
        <ecNumber evidence="1">2.1.1.72</ecNumber>
    </recommendedName>
</protein>
<keyword evidence="6" id="KW-0175">Coiled coil</keyword>
<sequence length="1293" mass="147191">MTKTYQPLLSDDFLWSVFAKDFAEFSGSDTENALIVRLTKWRDKAFQTETQAEAAFLNVFFEESWGYTQSGKTGDGQGYTCHPKFPVAGAGATGGTGEADVALGFFDRPKVPATPQVLCEFKDVRSNLDAPQKRKGNTRSPVKQCTDYLREASKPLFGNEAVQPTWGIVTDMNEFRLYWRNNMPAQYQKFTIAAKTGDDVISLLDNSEAASFQRFLFLTLLSQKSLLTEAGRSPLLQLLHKQWVQEKEIENAFYREYRAYRERLITIITEANPSFSGTKGRLVRLAQKLIDRCIFVLFCEDMGEALSFPPNALRDYLAELSRMVSFDPEGLDAWNKLKELFHAMNEGKTFLSKPINRFNGGLFADDPALENLTVPNKAFCAPMQGENEETLVGSPDTLLYLSGNYNFGAAGNSGYAITLYTLGRIFEQSITELEVLEAEAEGRPSLTKVTQRKRTGVYYTPESIVEHIVRETLTPRLDQLRAECGWDVEIEGDDKLVAKQIALSPSKRSAAFTRHVEGVHKFRDELDRFTVCDPACGSGAFLIHTLEFLLRERRRVINELARITGGKGASLFEFKPDDEIRSILSKNIYGVDINPASVEIAQLALWLHTAKSDQPLSNLDSNIKCGNSLVGPEFYSWREDLLSWGQEKQETVNAFDWGTEFPNVFGGSQANGPGFDCVVGNPPYVKLQHFRKVYPEMAEFLVKAETAPGLPLYHSTQTGNFDLFLPFIEKGITLLNAHGSLGYIAPSLWRYNEYGEGLRSYLHKGRYLDRWIDFGSYQIFEEAITYTALQFYSKGAHDRVRFVLAPDGEIAKTPDWDDPNWYVAYEELPQRDPWIFVPRHERALLNKLDAIHRRLDHTDVTREIFVGIQTSADYVYHLDRVGPGRYLHHPKKKDSDSRKPAPVEIQIEDAIMHPLVSGEEANRYELPQTETYILFPYEVKAGSVRLLSRNELASSFPNAWKHLRSYEKQLRTRENGAFDDDIWYRFGRNQNIDKQETTKLIVAQTVRNMAVCPDHDGQFYVNNVRVNGIIPADPNDFWYLLGILNSRVADWVFQRIAKPKGGGYFEANRQFIAPLHIPKADVDQCRAVAEHAQELTDLYSRRRDIIELMERRFSKCEEDVRPPSWLWPSLRDAKYWKAQAPCALSARQKTAWGKEKFAQLLEERFEDLQSSMRIGGSIQPEFVEGELVVRIDGTPAIDGIFVSEEEGRQAILSWKRVARSVSITEKLKPNEFIRRLLSLATTNNIALVDQLEGLQAELSEVETAIDSRERSLNETAYELYQLSEDEIQLVEET</sequence>
<dbReference type="SUPFAM" id="SSF53335">
    <property type="entry name" value="S-adenosyl-L-methionine-dependent methyltransferases"/>
    <property type="match status" value="1"/>
</dbReference>
<dbReference type="InterPro" id="IPR011639">
    <property type="entry name" value="MethylTrfase_TaqI-like_dom"/>
</dbReference>
<dbReference type="InterPro" id="IPR029063">
    <property type="entry name" value="SAM-dependent_MTases_sf"/>
</dbReference>
<proteinExistence type="predicted"/>
<evidence type="ECO:0000313" key="10">
    <source>
        <dbReference type="Proteomes" id="UP000094501"/>
    </source>
</evidence>
<dbReference type="GO" id="GO:0003676">
    <property type="term" value="F:nucleic acid binding"/>
    <property type="evidence" value="ECO:0007669"/>
    <property type="project" value="InterPro"/>
</dbReference>
<dbReference type="RefSeq" id="WP_069438051.1">
    <property type="nucleotide sequence ID" value="NZ_LPWG01000013.1"/>
</dbReference>
<dbReference type="PANTHER" id="PTHR33841">
    <property type="entry name" value="DNA METHYLTRANSFERASE YEEA-RELATED"/>
    <property type="match status" value="1"/>
</dbReference>
<dbReference type="Gene3D" id="3.40.50.150">
    <property type="entry name" value="Vaccinia Virus protein VP39"/>
    <property type="match status" value="1"/>
</dbReference>
<dbReference type="Pfam" id="PF20465">
    <property type="entry name" value="MmeI_hel"/>
    <property type="match status" value="1"/>
</dbReference>
<dbReference type="InterPro" id="IPR050953">
    <property type="entry name" value="N4_N6_ade-DNA_methylase"/>
</dbReference>
<dbReference type="GO" id="GO:0006304">
    <property type="term" value="P:DNA modification"/>
    <property type="evidence" value="ECO:0007669"/>
    <property type="project" value="InterPro"/>
</dbReference>
<evidence type="ECO:0000256" key="3">
    <source>
        <dbReference type="ARBA" id="ARBA00022679"/>
    </source>
</evidence>
<keyword evidence="4" id="KW-0949">S-adenosyl-L-methionine</keyword>
<dbReference type="OrthoDB" id="9806213at2"/>
<keyword evidence="2" id="KW-0489">Methyltransferase</keyword>
<reference evidence="9 10" key="1">
    <citation type="journal article" date="2016" name="Environ. Microbiol.">
        <title>New Methyloceanibacter diversity from North Sea sediments includes methanotroph containing solely the soluble methane monooxygenase.</title>
        <authorList>
            <person name="Vekeman B."/>
            <person name="Kerckhof F.M."/>
            <person name="Cremers G."/>
            <person name="de Vos P."/>
            <person name="Vandamme P."/>
            <person name="Boon N."/>
            <person name="Op den Camp H.J."/>
            <person name="Heylen K."/>
        </authorList>
    </citation>
    <scope>NUCLEOTIDE SEQUENCE [LARGE SCALE GENOMIC DNA]</scope>
    <source>
        <strain evidence="9 10">R-67174</strain>
    </source>
</reference>
<feature type="coiled-coil region" evidence="6">
    <location>
        <begin position="1244"/>
        <end position="1271"/>
    </location>
</feature>
<feature type="domain" description="MmeI-like helicase spacer" evidence="8">
    <location>
        <begin position="287"/>
        <end position="363"/>
    </location>
</feature>
<evidence type="ECO:0000259" key="8">
    <source>
        <dbReference type="Pfam" id="PF20465"/>
    </source>
</evidence>
<keyword evidence="10" id="KW-1185">Reference proteome</keyword>
<evidence type="ECO:0000256" key="6">
    <source>
        <dbReference type="SAM" id="Coils"/>
    </source>
</evidence>
<feature type="domain" description="Type II methyltransferase M.TaqI-like" evidence="7">
    <location>
        <begin position="586"/>
        <end position="780"/>
    </location>
</feature>
<evidence type="ECO:0000259" key="7">
    <source>
        <dbReference type="Pfam" id="PF07669"/>
    </source>
</evidence>
<dbReference type="InterPro" id="IPR046819">
    <property type="entry name" value="MmeI_hel"/>
</dbReference>
<dbReference type="InterPro" id="IPR002052">
    <property type="entry name" value="DNA_methylase_N6_adenine_CS"/>
</dbReference>
<dbReference type="GO" id="GO:0009007">
    <property type="term" value="F:site-specific DNA-methyltransferase (adenine-specific) activity"/>
    <property type="evidence" value="ECO:0007669"/>
    <property type="project" value="UniProtKB-EC"/>
</dbReference>
<comment type="catalytic activity">
    <reaction evidence="5">
        <text>a 2'-deoxyadenosine in DNA + S-adenosyl-L-methionine = an N(6)-methyl-2'-deoxyadenosine in DNA + S-adenosyl-L-homocysteine + H(+)</text>
        <dbReference type="Rhea" id="RHEA:15197"/>
        <dbReference type="Rhea" id="RHEA-COMP:12418"/>
        <dbReference type="Rhea" id="RHEA-COMP:12419"/>
        <dbReference type="ChEBI" id="CHEBI:15378"/>
        <dbReference type="ChEBI" id="CHEBI:57856"/>
        <dbReference type="ChEBI" id="CHEBI:59789"/>
        <dbReference type="ChEBI" id="CHEBI:90615"/>
        <dbReference type="ChEBI" id="CHEBI:90616"/>
        <dbReference type="EC" id="2.1.1.72"/>
    </reaction>
</comment>
<evidence type="ECO:0000256" key="2">
    <source>
        <dbReference type="ARBA" id="ARBA00022603"/>
    </source>
</evidence>
<accession>A0A1E3VYH3</accession>
<dbReference type="Proteomes" id="UP000094501">
    <property type="component" value="Unassembled WGS sequence"/>
</dbReference>
<dbReference type="GO" id="GO:0032259">
    <property type="term" value="P:methylation"/>
    <property type="evidence" value="ECO:0007669"/>
    <property type="project" value="UniProtKB-KW"/>
</dbReference>
<dbReference type="EMBL" id="LPWG01000013">
    <property type="protein sequence ID" value="ODR98595.1"/>
    <property type="molecule type" value="Genomic_DNA"/>
</dbReference>
<dbReference type="PROSITE" id="PS00092">
    <property type="entry name" value="N6_MTASE"/>
    <property type="match status" value="1"/>
</dbReference>
<evidence type="ECO:0000256" key="5">
    <source>
        <dbReference type="ARBA" id="ARBA00047942"/>
    </source>
</evidence>
<gene>
    <name evidence="9" type="ORF">AUC68_09320</name>
</gene>
<evidence type="ECO:0000256" key="4">
    <source>
        <dbReference type="ARBA" id="ARBA00022691"/>
    </source>
</evidence>
<dbReference type="PANTHER" id="PTHR33841:SF1">
    <property type="entry name" value="DNA METHYLTRANSFERASE A"/>
    <property type="match status" value="1"/>
</dbReference>